<dbReference type="SMART" id="SM00116">
    <property type="entry name" value="CBS"/>
    <property type="match status" value="2"/>
</dbReference>
<dbReference type="SUPFAM" id="SSF54631">
    <property type="entry name" value="CBS-domain pair"/>
    <property type="match status" value="1"/>
</dbReference>
<evidence type="ECO:0000259" key="3">
    <source>
        <dbReference type="PROSITE" id="PS51371"/>
    </source>
</evidence>
<accession>A0ABP7PX19</accession>
<comment type="caution">
    <text evidence="4">The sequence shown here is derived from an EMBL/GenBank/DDBJ whole genome shotgun (WGS) entry which is preliminary data.</text>
</comment>
<protein>
    <submittedName>
        <fullName evidence="4">CBS domain-containing protein</fullName>
    </submittedName>
</protein>
<proteinExistence type="predicted"/>
<dbReference type="InterPro" id="IPR051257">
    <property type="entry name" value="Diverse_CBS-Domain"/>
</dbReference>
<dbReference type="PROSITE" id="PS51371">
    <property type="entry name" value="CBS"/>
    <property type="match status" value="2"/>
</dbReference>
<dbReference type="Pfam" id="PF00571">
    <property type="entry name" value="CBS"/>
    <property type="match status" value="2"/>
</dbReference>
<dbReference type="InterPro" id="IPR000644">
    <property type="entry name" value="CBS_dom"/>
</dbReference>
<keyword evidence="5" id="KW-1185">Reference proteome</keyword>
<sequence length="139" mass="15323">MQVHEIMTKNPKVLPASSTIREAASRMKELHIGAVPVSRDDKVVGLLTDRDIAIKAVAEGKGPEDSVDSLVDGKVLYCYEKDDVENVLRNMQSQNVQRLLVMDSDQNKDLTGIITLSDIADKCADSLPQDIARACKTYH</sequence>
<evidence type="ECO:0000256" key="2">
    <source>
        <dbReference type="PROSITE-ProRule" id="PRU00703"/>
    </source>
</evidence>
<dbReference type="InterPro" id="IPR046342">
    <property type="entry name" value="CBS_dom_sf"/>
</dbReference>
<dbReference type="PANTHER" id="PTHR43080:SF2">
    <property type="entry name" value="CBS DOMAIN-CONTAINING PROTEIN"/>
    <property type="match status" value="1"/>
</dbReference>
<evidence type="ECO:0000313" key="4">
    <source>
        <dbReference type="EMBL" id="GAA3972860.1"/>
    </source>
</evidence>
<dbReference type="Proteomes" id="UP001501337">
    <property type="component" value="Unassembled WGS sequence"/>
</dbReference>
<reference evidence="5" key="1">
    <citation type="journal article" date="2019" name="Int. J. Syst. Evol. Microbiol.">
        <title>The Global Catalogue of Microorganisms (GCM) 10K type strain sequencing project: providing services to taxonomists for standard genome sequencing and annotation.</title>
        <authorList>
            <consortium name="The Broad Institute Genomics Platform"/>
            <consortium name="The Broad Institute Genome Sequencing Center for Infectious Disease"/>
            <person name="Wu L."/>
            <person name="Ma J."/>
        </authorList>
    </citation>
    <scope>NUCLEOTIDE SEQUENCE [LARGE SCALE GENOMIC DNA]</scope>
    <source>
        <strain evidence="5">JCM 17555</strain>
    </source>
</reference>
<gene>
    <name evidence="4" type="ORF">GCM10022278_32670</name>
</gene>
<dbReference type="PANTHER" id="PTHR43080">
    <property type="entry name" value="CBS DOMAIN-CONTAINING PROTEIN CBSX3, MITOCHONDRIAL"/>
    <property type="match status" value="1"/>
</dbReference>
<dbReference type="RefSeq" id="WP_344808360.1">
    <property type="nucleotide sequence ID" value="NZ_BAABBO010000016.1"/>
</dbReference>
<dbReference type="EMBL" id="BAABBO010000016">
    <property type="protein sequence ID" value="GAA3972860.1"/>
    <property type="molecule type" value="Genomic_DNA"/>
</dbReference>
<evidence type="ECO:0000256" key="1">
    <source>
        <dbReference type="ARBA" id="ARBA00023122"/>
    </source>
</evidence>
<feature type="domain" description="CBS" evidence="3">
    <location>
        <begin position="70"/>
        <end position="131"/>
    </location>
</feature>
<name>A0ABP7PX19_9GAMM</name>
<evidence type="ECO:0000313" key="5">
    <source>
        <dbReference type="Proteomes" id="UP001501337"/>
    </source>
</evidence>
<organism evidence="4 5">
    <name type="scientific">Allohahella marinimesophila</name>
    <dbReference type="NCBI Taxonomy" id="1054972"/>
    <lineage>
        <taxon>Bacteria</taxon>
        <taxon>Pseudomonadati</taxon>
        <taxon>Pseudomonadota</taxon>
        <taxon>Gammaproteobacteria</taxon>
        <taxon>Oceanospirillales</taxon>
        <taxon>Hahellaceae</taxon>
        <taxon>Allohahella</taxon>
    </lineage>
</organism>
<keyword evidence="1 2" id="KW-0129">CBS domain</keyword>
<dbReference type="Gene3D" id="3.10.580.10">
    <property type="entry name" value="CBS-domain"/>
    <property type="match status" value="1"/>
</dbReference>
<feature type="domain" description="CBS" evidence="3">
    <location>
        <begin position="7"/>
        <end position="64"/>
    </location>
</feature>